<dbReference type="RefSeq" id="WP_262432464.1">
    <property type="nucleotide sequence ID" value="NZ_JACRTE010000015.1"/>
</dbReference>
<dbReference type="Proteomes" id="UP000647416">
    <property type="component" value="Unassembled WGS sequence"/>
</dbReference>
<dbReference type="SUPFAM" id="SSF49299">
    <property type="entry name" value="PKD domain"/>
    <property type="match status" value="1"/>
</dbReference>
<reference evidence="2" key="1">
    <citation type="submission" date="2020-08" db="EMBL/GenBank/DDBJ databases">
        <title>Genome public.</title>
        <authorList>
            <person name="Liu C."/>
            <person name="Sun Q."/>
        </authorList>
    </citation>
    <scope>NUCLEOTIDE SEQUENCE</scope>
    <source>
        <strain evidence="2">NSJ-50</strain>
    </source>
</reference>
<dbReference type="InterPro" id="IPR013783">
    <property type="entry name" value="Ig-like_fold"/>
</dbReference>
<keyword evidence="3" id="KW-1185">Reference proteome</keyword>
<proteinExistence type="predicted"/>
<dbReference type="EMBL" id="JACRTE010000015">
    <property type="protein sequence ID" value="MBC8597142.1"/>
    <property type="molecule type" value="Genomic_DNA"/>
</dbReference>
<name>A0A926FEA1_9FIRM</name>
<gene>
    <name evidence="2" type="ORF">H8706_09715</name>
</gene>
<protein>
    <submittedName>
        <fullName evidence="2">Uncharacterized protein</fullName>
    </submittedName>
</protein>
<evidence type="ECO:0000313" key="2">
    <source>
        <dbReference type="EMBL" id="MBC8597142.1"/>
    </source>
</evidence>
<organism evidence="2 3">
    <name type="scientific">Qingrenia yutianensis</name>
    <dbReference type="NCBI Taxonomy" id="2763676"/>
    <lineage>
        <taxon>Bacteria</taxon>
        <taxon>Bacillati</taxon>
        <taxon>Bacillota</taxon>
        <taxon>Clostridia</taxon>
        <taxon>Eubacteriales</taxon>
        <taxon>Oscillospiraceae</taxon>
        <taxon>Qingrenia</taxon>
    </lineage>
</organism>
<sequence>MKKAIALMLTAVMLIGTVFTGAVFAEGDGTTAPSVVANTLIGEYLNGYDGMNFSEWTNNVGGYTNSGSFVLDGREFKLNDDGVGYKYGKKSVYMKFKASDFADKNIASARLLIAYNGNFDNCPMNIYTFDAGLWNTETAPIVNRDEKAVYFRTPAKVNGARVKFADENIDSTWEYYAAVDMTDVIKAAISENKEYIAFVLEPDSTAYGTFWKGDGTKPRLQIFTSSNNAPTATISISPEKDFYTFEDTITFTANGTDEDEGDNDSLTYTFYLDNNEVADGISGNMFTLANPAAGSYVIKVKVTDRWGDYGFAEKTITVKGAPVLTCNTVEGIFYNSYDEKIFTEYNNTTANSPYNYILGKASIGNLILYSKFDISKYTDENISTARLLTSMGGGQAGSTITLYGLNEWSDTTGPVVNRSDVNIIERKILPSTLAKIEGDENINSKWSYNTIFDFSAAVKKAIANGDKYVMFTIERTSNGYSTFGKATENRPRLQIFTTTNSIPVVMLKADKIKYSAGDTVVITADGTDADGDTVTYEFYVDGVLAETGVNENTLTIENYDGNEHIITVNCIDEWGDAGICTITLKKNMAYDISVKTSGSINGTLTADYTVQNMDDVNSLGISIIIAVYANDGSLYDTMFKTETVAPGAKVPFAARLTPKALTDGDFTGYTASTMIWTSSTLAPLGECVDFE</sequence>
<feature type="signal peptide" evidence="1">
    <location>
        <begin position="1"/>
        <end position="24"/>
    </location>
</feature>
<keyword evidence="1" id="KW-0732">Signal</keyword>
<comment type="caution">
    <text evidence="2">The sequence shown here is derived from an EMBL/GenBank/DDBJ whole genome shotgun (WGS) entry which is preliminary data.</text>
</comment>
<dbReference type="Gene3D" id="2.60.40.10">
    <property type="entry name" value="Immunoglobulins"/>
    <property type="match status" value="2"/>
</dbReference>
<evidence type="ECO:0000256" key="1">
    <source>
        <dbReference type="SAM" id="SignalP"/>
    </source>
</evidence>
<accession>A0A926FEA1</accession>
<feature type="chain" id="PRO_5038502847" evidence="1">
    <location>
        <begin position="25"/>
        <end position="691"/>
    </location>
</feature>
<dbReference type="InterPro" id="IPR035986">
    <property type="entry name" value="PKD_dom_sf"/>
</dbReference>
<evidence type="ECO:0000313" key="3">
    <source>
        <dbReference type="Proteomes" id="UP000647416"/>
    </source>
</evidence>
<dbReference type="AlphaFoldDB" id="A0A926FEA1"/>